<evidence type="ECO:0000313" key="11">
    <source>
        <dbReference type="EMBL" id="OWF53823.1"/>
    </source>
</evidence>
<sequence>MAPNNDRIWKSLLLMIFVSTGLFMWNAHRQRVGKTLQTIPSDLARLSTQAIKVINTTDHNPSRPSTGHWKGRNADLPNSNISLSNVSFDRSVTTLKRESLNHPRESWKRFPYPLDTDMVELVRKLRSNMAVKESPIFQYQYKFSYHPVHNCMEGSLLFIFLIKSAAGHFERRKAIRETWASSELMTKHNFIRMFLVGSPEKQLEMSDLRDEHEHHRDLIIMSFRENYYNNTLKTIGAIHWTVQHCNRSKFVVFVDDDMLIFTTRLVDFLKFNATLPNFFGGAIQLHKPQRFRKSKWYVSPQDYPHDTYPPMPSAAFMIMTMNFVIDLHFASQYTKKFIYDDCYLGILAYKLRVTPVSIHSVKIGLLSKKSIVFKYEARSLLAAHGYSPSLLRITWRIL</sequence>
<evidence type="ECO:0000256" key="8">
    <source>
        <dbReference type="ARBA" id="ARBA00023034"/>
    </source>
</evidence>
<comment type="caution">
    <text evidence="11">The sequence shown here is derived from an EMBL/GenBank/DDBJ whole genome shotgun (WGS) entry which is preliminary data.</text>
</comment>
<keyword evidence="12" id="KW-1185">Reference proteome</keyword>
<evidence type="ECO:0000313" key="12">
    <source>
        <dbReference type="Proteomes" id="UP000242188"/>
    </source>
</evidence>
<comment type="subcellular location">
    <subcellularLocation>
        <location evidence="1 10">Golgi apparatus membrane</location>
        <topology evidence="1 10">Single-pass type II membrane protein</topology>
    </subcellularLocation>
</comment>
<dbReference type="AlphaFoldDB" id="A0A210QYH5"/>
<reference evidence="11 12" key="1">
    <citation type="journal article" date="2017" name="Nat. Ecol. Evol.">
        <title>Scallop genome provides insights into evolution of bilaterian karyotype and development.</title>
        <authorList>
            <person name="Wang S."/>
            <person name="Zhang J."/>
            <person name="Jiao W."/>
            <person name="Li J."/>
            <person name="Xun X."/>
            <person name="Sun Y."/>
            <person name="Guo X."/>
            <person name="Huan P."/>
            <person name="Dong B."/>
            <person name="Zhang L."/>
            <person name="Hu X."/>
            <person name="Sun X."/>
            <person name="Wang J."/>
            <person name="Zhao C."/>
            <person name="Wang Y."/>
            <person name="Wang D."/>
            <person name="Huang X."/>
            <person name="Wang R."/>
            <person name="Lv J."/>
            <person name="Li Y."/>
            <person name="Zhang Z."/>
            <person name="Liu B."/>
            <person name="Lu W."/>
            <person name="Hui Y."/>
            <person name="Liang J."/>
            <person name="Zhou Z."/>
            <person name="Hou R."/>
            <person name="Li X."/>
            <person name="Liu Y."/>
            <person name="Li H."/>
            <person name="Ning X."/>
            <person name="Lin Y."/>
            <person name="Zhao L."/>
            <person name="Xing Q."/>
            <person name="Dou J."/>
            <person name="Li Y."/>
            <person name="Mao J."/>
            <person name="Guo H."/>
            <person name="Dou H."/>
            <person name="Li T."/>
            <person name="Mu C."/>
            <person name="Jiang W."/>
            <person name="Fu Q."/>
            <person name="Fu X."/>
            <person name="Miao Y."/>
            <person name="Liu J."/>
            <person name="Yu Q."/>
            <person name="Li R."/>
            <person name="Liao H."/>
            <person name="Li X."/>
            <person name="Kong Y."/>
            <person name="Jiang Z."/>
            <person name="Chourrout D."/>
            <person name="Li R."/>
            <person name="Bao Z."/>
        </authorList>
    </citation>
    <scope>NUCLEOTIDE SEQUENCE [LARGE SCALE GENOMIC DNA]</scope>
    <source>
        <strain evidence="11 12">PY_sf001</strain>
    </source>
</reference>
<protein>
    <recommendedName>
        <fullName evidence="10">Hexosyltransferase</fullName>
        <ecNumber evidence="10">2.4.1.-</ecNumber>
    </recommendedName>
</protein>
<evidence type="ECO:0000256" key="7">
    <source>
        <dbReference type="ARBA" id="ARBA00022989"/>
    </source>
</evidence>
<dbReference type="Proteomes" id="UP000242188">
    <property type="component" value="Unassembled WGS sequence"/>
</dbReference>
<evidence type="ECO:0000256" key="4">
    <source>
        <dbReference type="ARBA" id="ARBA00022679"/>
    </source>
</evidence>
<dbReference type="PANTHER" id="PTHR11214">
    <property type="entry name" value="BETA-1,3-N-ACETYLGLUCOSAMINYLTRANSFERASE"/>
    <property type="match status" value="1"/>
</dbReference>
<comment type="similarity">
    <text evidence="2 10">Belongs to the glycosyltransferase 31 family.</text>
</comment>
<keyword evidence="8 10" id="KW-0333">Golgi apparatus</keyword>
<keyword evidence="6" id="KW-0735">Signal-anchor</keyword>
<keyword evidence="7" id="KW-1133">Transmembrane helix</keyword>
<evidence type="ECO:0000256" key="2">
    <source>
        <dbReference type="ARBA" id="ARBA00008661"/>
    </source>
</evidence>
<keyword evidence="5" id="KW-0812">Transmembrane</keyword>
<dbReference type="GO" id="GO:0016758">
    <property type="term" value="F:hexosyltransferase activity"/>
    <property type="evidence" value="ECO:0007669"/>
    <property type="project" value="InterPro"/>
</dbReference>
<keyword evidence="4 11" id="KW-0808">Transferase</keyword>
<gene>
    <name evidence="11" type="ORF">KP79_PYT22458</name>
</gene>
<evidence type="ECO:0000256" key="5">
    <source>
        <dbReference type="ARBA" id="ARBA00022692"/>
    </source>
</evidence>
<evidence type="ECO:0000256" key="9">
    <source>
        <dbReference type="ARBA" id="ARBA00023136"/>
    </source>
</evidence>
<evidence type="ECO:0000256" key="10">
    <source>
        <dbReference type="RuleBase" id="RU363063"/>
    </source>
</evidence>
<dbReference type="GO" id="GO:0000139">
    <property type="term" value="C:Golgi membrane"/>
    <property type="evidence" value="ECO:0007669"/>
    <property type="project" value="UniProtKB-SubCell"/>
</dbReference>
<dbReference type="Pfam" id="PF01762">
    <property type="entry name" value="Galactosyl_T"/>
    <property type="match status" value="1"/>
</dbReference>
<accession>A0A210QYH5</accession>
<keyword evidence="3 10" id="KW-0328">Glycosyltransferase</keyword>
<dbReference type="OrthoDB" id="2139606at2759"/>
<name>A0A210QYH5_MIZYE</name>
<dbReference type="GO" id="GO:0008194">
    <property type="term" value="F:UDP-glycosyltransferase activity"/>
    <property type="evidence" value="ECO:0007669"/>
    <property type="project" value="TreeGrafter"/>
</dbReference>
<proteinExistence type="inferred from homology"/>
<dbReference type="EMBL" id="NEDP02001206">
    <property type="protein sequence ID" value="OWF53823.1"/>
    <property type="molecule type" value="Genomic_DNA"/>
</dbReference>
<evidence type="ECO:0000256" key="3">
    <source>
        <dbReference type="ARBA" id="ARBA00022676"/>
    </source>
</evidence>
<dbReference type="PANTHER" id="PTHR11214:SF349">
    <property type="entry name" value="BETA-1,3-GALACTOSYLTRANSFERASE BRN"/>
    <property type="match status" value="1"/>
</dbReference>
<organism evidence="11 12">
    <name type="scientific">Mizuhopecten yessoensis</name>
    <name type="common">Japanese scallop</name>
    <name type="synonym">Patinopecten yessoensis</name>
    <dbReference type="NCBI Taxonomy" id="6573"/>
    <lineage>
        <taxon>Eukaryota</taxon>
        <taxon>Metazoa</taxon>
        <taxon>Spiralia</taxon>
        <taxon>Lophotrochozoa</taxon>
        <taxon>Mollusca</taxon>
        <taxon>Bivalvia</taxon>
        <taxon>Autobranchia</taxon>
        <taxon>Pteriomorphia</taxon>
        <taxon>Pectinida</taxon>
        <taxon>Pectinoidea</taxon>
        <taxon>Pectinidae</taxon>
        <taxon>Mizuhopecten</taxon>
    </lineage>
</organism>
<evidence type="ECO:0000256" key="6">
    <source>
        <dbReference type="ARBA" id="ARBA00022968"/>
    </source>
</evidence>
<dbReference type="Gene3D" id="3.90.550.50">
    <property type="match status" value="1"/>
</dbReference>
<dbReference type="GO" id="GO:0006493">
    <property type="term" value="P:protein O-linked glycosylation"/>
    <property type="evidence" value="ECO:0007669"/>
    <property type="project" value="TreeGrafter"/>
</dbReference>
<keyword evidence="9" id="KW-0472">Membrane</keyword>
<evidence type="ECO:0000256" key="1">
    <source>
        <dbReference type="ARBA" id="ARBA00004323"/>
    </source>
</evidence>
<dbReference type="InterPro" id="IPR002659">
    <property type="entry name" value="Glyco_trans_31"/>
</dbReference>
<dbReference type="EC" id="2.4.1.-" evidence="10"/>